<name>A0ACC0ISX7_9ERIC</name>
<reference evidence="1 2" key="1">
    <citation type="journal article" date="2022" name="Plant J.">
        <title>Chromosome-level genome of Camellia lanceoleosa provides a valuable resource for understanding genome evolution and self-incompatibility.</title>
        <authorList>
            <person name="Gong W."/>
            <person name="Xiao S."/>
            <person name="Wang L."/>
            <person name="Liao Z."/>
            <person name="Chang Y."/>
            <person name="Mo W."/>
            <person name="Hu G."/>
            <person name="Li W."/>
            <person name="Zhao G."/>
            <person name="Zhu H."/>
            <person name="Hu X."/>
            <person name="Ji K."/>
            <person name="Xiang X."/>
            <person name="Song Q."/>
            <person name="Yuan D."/>
            <person name="Jin S."/>
            <person name="Zhang L."/>
        </authorList>
    </citation>
    <scope>NUCLEOTIDE SEQUENCE [LARGE SCALE GENOMIC DNA]</scope>
    <source>
        <strain evidence="1">SQ_2022a</strain>
    </source>
</reference>
<keyword evidence="2" id="KW-1185">Reference proteome</keyword>
<proteinExistence type="predicted"/>
<accession>A0ACC0ISX7</accession>
<evidence type="ECO:0000313" key="2">
    <source>
        <dbReference type="Proteomes" id="UP001060215"/>
    </source>
</evidence>
<gene>
    <name evidence="1" type="ORF">LOK49_LG02G01539</name>
</gene>
<organism evidence="1 2">
    <name type="scientific">Camellia lanceoleosa</name>
    <dbReference type="NCBI Taxonomy" id="1840588"/>
    <lineage>
        <taxon>Eukaryota</taxon>
        <taxon>Viridiplantae</taxon>
        <taxon>Streptophyta</taxon>
        <taxon>Embryophyta</taxon>
        <taxon>Tracheophyta</taxon>
        <taxon>Spermatophyta</taxon>
        <taxon>Magnoliopsida</taxon>
        <taxon>eudicotyledons</taxon>
        <taxon>Gunneridae</taxon>
        <taxon>Pentapetalae</taxon>
        <taxon>asterids</taxon>
        <taxon>Ericales</taxon>
        <taxon>Theaceae</taxon>
        <taxon>Camellia</taxon>
    </lineage>
</organism>
<dbReference type="Proteomes" id="UP001060215">
    <property type="component" value="Chromosome 3"/>
</dbReference>
<comment type="caution">
    <text evidence="1">The sequence shown here is derived from an EMBL/GenBank/DDBJ whole genome shotgun (WGS) entry which is preliminary data.</text>
</comment>
<dbReference type="EMBL" id="CM045760">
    <property type="protein sequence ID" value="KAI8028565.1"/>
    <property type="molecule type" value="Genomic_DNA"/>
</dbReference>
<protein>
    <submittedName>
        <fullName evidence="1">Uncharacterized protein</fullName>
    </submittedName>
</protein>
<evidence type="ECO:0000313" key="1">
    <source>
        <dbReference type="EMBL" id="KAI8028565.1"/>
    </source>
</evidence>
<sequence length="315" mass="35460">MVLLVEKLYSSLKHSSKLENHHHHHHHHHDSLSEALSASLQAFRYDVSNYLNQLSLSSKPGSQFLSLSWIQQCLDLLSNVNKAFAKLVMDIDYPMSKWDANSIEDYLMYSLKLLELLNSITSSLSHLSQARLSLSHALSLIESSPQSAIERLRAIEFKNLNKDMKEEEKNEERVCSGKEWVVNQALMVMRSNGYWVCGIVLSGLSGDIRPYLEMKKAASKFLSPSLMALDSGFYEAVAEKKWVLKEVKEVNDAAACLVAAMAAGERNDDAGKLLERKLEEMEELLDGIGKETDGMFSEILAGRTELLDSLRNQKP</sequence>